<dbReference type="Pfam" id="PF12796">
    <property type="entry name" value="Ank_2"/>
    <property type="match status" value="1"/>
</dbReference>
<evidence type="ECO:0000259" key="5">
    <source>
        <dbReference type="Pfam" id="PF08239"/>
    </source>
</evidence>
<feature type="signal peptide" evidence="4">
    <location>
        <begin position="1"/>
        <end position="23"/>
    </location>
</feature>
<organism evidence="6 7">
    <name type="scientific">Rhodoferax lithotrophicus</name>
    <dbReference type="NCBI Taxonomy" id="2798804"/>
    <lineage>
        <taxon>Bacteria</taxon>
        <taxon>Pseudomonadati</taxon>
        <taxon>Pseudomonadota</taxon>
        <taxon>Betaproteobacteria</taxon>
        <taxon>Burkholderiales</taxon>
        <taxon>Comamonadaceae</taxon>
        <taxon>Rhodoferax</taxon>
    </lineage>
</organism>
<dbReference type="InterPro" id="IPR036770">
    <property type="entry name" value="Ankyrin_rpt-contain_sf"/>
</dbReference>
<keyword evidence="1" id="KW-0677">Repeat</keyword>
<dbReference type="Gene3D" id="1.25.40.20">
    <property type="entry name" value="Ankyrin repeat-containing domain"/>
    <property type="match status" value="2"/>
</dbReference>
<evidence type="ECO:0000256" key="1">
    <source>
        <dbReference type="ARBA" id="ARBA00022737"/>
    </source>
</evidence>
<dbReference type="Pfam" id="PF08239">
    <property type="entry name" value="SH3_3"/>
    <property type="match status" value="1"/>
</dbReference>
<evidence type="ECO:0000256" key="2">
    <source>
        <dbReference type="ARBA" id="ARBA00023043"/>
    </source>
</evidence>
<dbReference type="InterPro" id="IPR002110">
    <property type="entry name" value="Ankyrin_rpt"/>
</dbReference>
<dbReference type="PROSITE" id="PS50088">
    <property type="entry name" value="ANK_REPEAT"/>
    <property type="match status" value="1"/>
</dbReference>
<feature type="repeat" description="ANK" evidence="3">
    <location>
        <begin position="309"/>
        <end position="335"/>
    </location>
</feature>
<evidence type="ECO:0000256" key="3">
    <source>
        <dbReference type="PROSITE-ProRule" id="PRU00023"/>
    </source>
</evidence>
<proteinExistence type="predicted"/>
<evidence type="ECO:0000313" key="6">
    <source>
        <dbReference type="EMBL" id="BCO25370.1"/>
    </source>
</evidence>
<dbReference type="Gene3D" id="2.30.30.40">
    <property type="entry name" value="SH3 Domains"/>
    <property type="match status" value="1"/>
</dbReference>
<dbReference type="SUPFAM" id="SSF48403">
    <property type="entry name" value="Ankyrin repeat"/>
    <property type="match status" value="1"/>
</dbReference>
<dbReference type="SMART" id="SM00248">
    <property type="entry name" value="ANK"/>
    <property type="match status" value="4"/>
</dbReference>
<dbReference type="EMBL" id="AP024238">
    <property type="protein sequence ID" value="BCO25370.1"/>
    <property type="molecule type" value="Genomic_DNA"/>
</dbReference>
<dbReference type="PANTHER" id="PTHR24173:SF83">
    <property type="entry name" value="SOCS BOX DOMAIN-CONTAINING PROTEIN"/>
    <property type="match status" value="1"/>
</dbReference>
<evidence type="ECO:0000256" key="4">
    <source>
        <dbReference type="SAM" id="SignalP"/>
    </source>
</evidence>
<gene>
    <name evidence="6" type="ORF">MIZ03_0230</name>
</gene>
<dbReference type="PROSITE" id="PS50297">
    <property type="entry name" value="ANK_REP_REGION"/>
    <property type="match status" value="1"/>
</dbReference>
<feature type="chain" id="PRO_5046181521" description="SH3b domain-containing protein" evidence="4">
    <location>
        <begin position="24"/>
        <end position="540"/>
    </location>
</feature>
<dbReference type="Proteomes" id="UP000824366">
    <property type="component" value="Chromosome"/>
</dbReference>
<feature type="domain" description="SH3b" evidence="5">
    <location>
        <begin position="461"/>
        <end position="532"/>
    </location>
</feature>
<reference evidence="6 7" key="1">
    <citation type="journal article" date="2021" name="Microbiol. Spectr.">
        <title>A Single Bacterium Capable of Oxidation and Reduction of Iron at Circumneutral pH.</title>
        <authorList>
            <person name="Kato S."/>
            <person name="Ohkuma M."/>
        </authorList>
    </citation>
    <scope>NUCLEOTIDE SEQUENCE [LARGE SCALE GENOMIC DNA]</scope>
    <source>
        <strain evidence="6 7">MIZ03</strain>
    </source>
</reference>
<name>A0ABM7MGN6_9BURK</name>
<dbReference type="RefSeq" id="WP_223906939.1">
    <property type="nucleotide sequence ID" value="NZ_AP024238.1"/>
</dbReference>
<protein>
    <recommendedName>
        <fullName evidence="5">SH3b domain-containing protein</fullName>
    </recommendedName>
</protein>
<keyword evidence="2 3" id="KW-0040">ANK repeat</keyword>
<dbReference type="InterPro" id="IPR003646">
    <property type="entry name" value="SH3-like_bac-type"/>
</dbReference>
<keyword evidence="7" id="KW-1185">Reference proteome</keyword>
<dbReference type="PANTHER" id="PTHR24173">
    <property type="entry name" value="ANKYRIN REPEAT CONTAINING"/>
    <property type="match status" value="1"/>
</dbReference>
<accession>A0ABM7MGN6</accession>
<evidence type="ECO:0000313" key="7">
    <source>
        <dbReference type="Proteomes" id="UP000824366"/>
    </source>
</evidence>
<sequence length="540" mass="59238">MNFMHKVLIFLALLWAVSMPARCATWEETDGRYFEQGDLAAVKRLLAKENYSGDLLIQAFETAAMSGHMDLVQYLDKRGWLEICRHDKRCDPVLYAVIGKKFPKMVAYLLSRGFSPTRSALFSASATVTPDDETLASSLEAVKILCEQGANPAERDGPTVLEELEKRITAQSMDLGTPLRSARGTAAEIQVAEFFKKGACKKGAAAATDFEDYRALVRAMRQGSISTEGVTTLDTKRFQPQVERYLLYEAIVSGRLDFLTDLKRRGWFSRCRENASCRPLDVAAEVGADLQILQFLASEGFEIDGRNASGGSPLMYATLHAHADAVKFLCEHGADYRKPVKLEIYERSIISILRRSYSSAWCGSVIFGAYTKPVQDAARMRCEGEGGVLGDSQSSIALPECMPGSACMSIPFSPKGPQGEPRELKTLAEMFQYFKSGACKPAQSAPACTSDVATKAVLMGDNVHLRAEPSMSSAKAGTLPFGTVVDVLDPSRACESLSAKAGRWIKVKVLAYPTSSQLEQPLIEGWVFDAYVDYFPSFEP</sequence>
<keyword evidence="4" id="KW-0732">Signal</keyword>